<name>A0ABQ3TEF9_9ACTN</name>
<feature type="region of interest" description="Disordered" evidence="1">
    <location>
        <begin position="86"/>
        <end position="132"/>
    </location>
</feature>
<organism evidence="2 3">
    <name type="scientific">Streptomyces spororaveus</name>
    <dbReference type="NCBI Taxonomy" id="284039"/>
    <lineage>
        <taxon>Bacteria</taxon>
        <taxon>Bacillati</taxon>
        <taxon>Actinomycetota</taxon>
        <taxon>Actinomycetes</taxon>
        <taxon>Kitasatosporales</taxon>
        <taxon>Streptomycetaceae</taxon>
        <taxon>Streptomyces</taxon>
    </lineage>
</organism>
<evidence type="ECO:0000256" key="1">
    <source>
        <dbReference type="SAM" id="MobiDB-lite"/>
    </source>
</evidence>
<feature type="compositionally biased region" description="Polar residues" evidence="1">
    <location>
        <begin position="97"/>
        <end position="106"/>
    </location>
</feature>
<dbReference type="Proteomes" id="UP000608522">
    <property type="component" value="Unassembled WGS sequence"/>
</dbReference>
<accession>A0ABQ3TEF9</accession>
<protein>
    <submittedName>
        <fullName evidence="2">Uncharacterized protein</fullName>
    </submittedName>
</protein>
<sequence>MDIARQWDAYRRDRLARHTDPLPVADPDDVTAYLSELRGNRRAVAVGETAPSTLHELTAGPHPDVEARLRSVGSVIPPAARAQLAPYRSVRAGREATTATTPTRQSAPPRPTTGVAGGISTPPSGPARSSRR</sequence>
<proteinExistence type="predicted"/>
<comment type="caution">
    <text evidence="2">The sequence shown here is derived from an EMBL/GenBank/DDBJ whole genome shotgun (WGS) entry which is preliminary data.</text>
</comment>
<gene>
    <name evidence="2" type="ORF">Sspor_43120</name>
</gene>
<keyword evidence="3" id="KW-1185">Reference proteome</keyword>
<evidence type="ECO:0000313" key="3">
    <source>
        <dbReference type="Proteomes" id="UP000608522"/>
    </source>
</evidence>
<dbReference type="RefSeq" id="WP_202200481.1">
    <property type="nucleotide sequence ID" value="NZ_BNED01000005.1"/>
</dbReference>
<reference evidence="3" key="1">
    <citation type="submission" date="2023-07" db="EMBL/GenBank/DDBJ databases">
        <title>Whole genome shotgun sequence of Streptomyces spororaveus NBRC 15456.</title>
        <authorList>
            <person name="Komaki H."/>
            <person name="Tamura T."/>
        </authorList>
    </citation>
    <scope>NUCLEOTIDE SEQUENCE [LARGE SCALE GENOMIC DNA]</scope>
    <source>
        <strain evidence="3">NBRC 15456</strain>
    </source>
</reference>
<evidence type="ECO:0000313" key="2">
    <source>
        <dbReference type="EMBL" id="GHI78751.1"/>
    </source>
</evidence>
<dbReference type="EMBL" id="BNED01000005">
    <property type="protein sequence ID" value="GHI78751.1"/>
    <property type="molecule type" value="Genomic_DNA"/>
</dbReference>